<feature type="compositionally biased region" description="Low complexity" evidence="1">
    <location>
        <begin position="36"/>
        <end position="67"/>
    </location>
</feature>
<dbReference type="InterPro" id="IPR013989">
    <property type="entry name" value="Dev_and_cell_death_domain"/>
</dbReference>
<protein>
    <recommendedName>
        <fullName evidence="2">DCD domain-containing protein</fullName>
    </recommendedName>
</protein>
<evidence type="ECO:0000313" key="4">
    <source>
        <dbReference type="Proteomes" id="UP000317650"/>
    </source>
</evidence>
<organism evidence="3 4">
    <name type="scientific">Musa balbisiana</name>
    <name type="common">Banana</name>
    <dbReference type="NCBI Taxonomy" id="52838"/>
    <lineage>
        <taxon>Eukaryota</taxon>
        <taxon>Viridiplantae</taxon>
        <taxon>Streptophyta</taxon>
        <taxon>Embryophyta</taxon>
        <taxon>Tracheophyta</taxon>
        <taxon>Spermatophyta</taxon>
        <taxon>Magnoliopsida</taxon>
        <taxon>Liliopsida</taxon>
        <taxon>Zingiberales</taxon>
        <taxon>Musaceae</taxon>
        <taxon>Musa</taxon>
    </lineage>
</organism>
<dbReference type="AlphaFoldDB" id="A0A4S8J8L5"/>
<feature type="region of interest" description="Disordered" evidence="1">
    <location>
        <begin position="283"/>
        <end position="320"/>
    </location>
</feature>
<dbReference type="PROSITE" id="PS51222">
    <property type="entry name" value="DCD"/>
    <property type="match status" value="1"/>
</dbReference>
<accession>A0A4S8J8L5</accession>
<proteinExistence type="predicted"/>
<feature type="domain" description="DCD" evidence="2">
    <location>
        <begin position="76"/>
        <end position="203"/>
    </location>
</feature>
<dbReference type="SMART" id="SM00767">
    <property type="entry name" value="DCD"/>
    <property type="match status" value="1"/>
</dbReference>
<dbReference type="Proteomes" id="UP000317650">
    <property type="component" value="Chromosome 3"/>
</dbReference>
<evidence type="ECO:0000256" key="1">
    <source>
        <dbReference type="SAM" id="MobiDB-lite"/>
    </source>
</evidence>
<dbReference type="PANTHER" id="PTHR46444">
    <property type="entry name" value="DCD (DEVELOPMENT AND CELL DEATH) DOMAIN PROTEIN-RELATED"/>
    <property type="match status" value="1"/>
</dbReference>
<keyword evidence="4" id="KW-1185">Reference proteome</keyword>
<reference evidence="3 4" key="1">
    <citation type="journal article" date="2019" name="Nat. Plants">
        <title>Genome sequencing of Musa balbisiana reveals subgenome evolution and function divergence in polyploid bananas.</title>
        <authorList>
            <person name="Yao X."/>
        </authorList>
    </citation>
    <scope>NUCLEOTIDE SEQUENCE [LARGE SCALE GENOMIC DNA]</scope>
    <source>
        <strain evidence="4">cv. DH-PKW</strain>
        <tissue evidence="3">Leaves</tissue>
    </source>
</reference>
<name>A0A4S8J8L5_MUSBA</name>
<dbReference type="EMBL" id="PYDT01000006">
    <property type="protein sequence ID" value="THU57294.1"/>
    <property type="molecule type" value="Genomic_DNA"/>
</dbReference>
<feature type="region of interest" description="Disordered" evidence="1">
    <location>
        <begin position="1"/>
        <end position="67"/>
    </location>
</feature>
<evidence type="ECO:0000313" key="3">
    <source>
        <dbReference type="EMBL" id="THU57294.1"/>
    </source>
</evidence>
<sequence>MAKHKRIENEEAAGTSPRQPPSKKIKQEEKENTGVAAAEAAEAAPGSDANYASASEAAPAANSSAPEGQLKNMTAEKSSGFIFMCNSRTKPQSYVYRVFGMPKEKKEIVEKIKPGTRLFLYDLKLKLVYGVYRATSQGGMDLEPDAFGGAFPAQVKFKIDRDCLPIHETRFKHAIRENYNSKGKFTPQLNSKQVHKLLSLFRSITFPPQPAPSVQYVDNRRSLAYHLPPPASHRSTYLAHAPSPRPRYISQVPPPATDPYARIHVTRALEPHHLLPSVMPTTDSYHQAPPSGSHYRAPPGVSQHWPHHRAPPAGSHYRAPQIDPRFPVPRTDPYQASQTDSYRMESMQAYYPENPLPSAWWVSAWPCYVPSGSTDALSRFQPDRINN</sequence>
<dbReference type="Pfam" id="PF10539">
    <property type="entry name" value="Dev_Cell_Death"/>
    <property type="match status" value="1"/>
</dbReference>
<dbReference type="PANTHER" id="PTHR46444:SF19">
    <property type="entry name" value="OS02G0745600 PROTEIN"/>
    <property type="match status" value="1"/>
</dbReference>
<dbReference type="STRING" id="52838.A0A4S8J8L5"/>
<evidence type="ECO:0000259" key="2">
    <source>
        <dbReference type="PROSITE" id="PS51222"/>
    </source>
</evidence>
<comment type="caution">
    <text evidence="3">The sequence shown here is derived from an EMBL/GenBank/DDBJ whole genome shotgun (WGS) entry which is preliminary data.</text>
</comment>
<gene>
    <name evidence="3" type="ORF">C4D60_Mb03t02000</name>
</gene>